<reference evidence="1 2" key="1">
    <citation type="journal article" date="2017" name="Int. J. Parasitol.">
        <title>The genome of the protozoan parasite Cystoisospora suis and a reverse vaccinology approach to identify vaccine candidates.</title>
        <authorList>
            <person name="Palmieri N."/>
            <person name="Shrestha A."/>
            <person name="Ruttkowski B."/>
            <person name="Beck T."/>
            <person name="Vogl C."/>
            <person name="Tomley F."/>
            <person name="Blake D.P."/>
            <person name="Joachim A."/>
        </authorList>
    </citation>
    <scope>NUCLEOTIDE SEQUENCE [LARGE SCALE GENOMIC DNA]</scope>
    <source>
        <strain evidence="1 2">Wien I</strain>
    </source>
</reference>
<dbReference type="VEuPathDB" id="ToxoDB:CSUI_000582"/>
<gene>
    <name evidence="1" type="ORF">CSUI_000582</name>
</gene>
<dbReference type="Proteomes" id="UP000221165">
    <property type="component" value="Unassembled WGS sequence"/>
</dbReference>
<evidence type="ECO:0000313" key="1">
    <source>
        <dbReference type="EMBL" id="PHJ25553.1"/>
    </source>
</evidence>
<protein>
    <submittedName>
        <fullName evidence="1">Uncharacterized protein</fullName>
    </submittedName>
</protein>
<keyword evidence="2" id="KW-1185">Reference proteome</keyword>
<name>A0A2C6LG52_9APIC</name>
<dbReference type="EMBL" id="MIGC01000220">
    <property type="protein sequence ID" value="PHJ25553.1"/>
    <property type="molecule type" value="Genomic_DNA"/>
</dbReference>
<accession>A0A2C6LG52</accession>
<sequence>MSGRCDCMGDRWKAGYQILSSDAFTLSASFSCCYLSPGGVHVFLLLFRCPKGTEAVAAAADGLDAVFVARCSSPLPFRDAGFSKEVLISVSYKSQLCVSCHRSER</sequence>
<dbReference type="RefSeq" id="XP_067927199.1">
    <property type="nucleotide sequence ID" value="XM_068060816.1"/>
</dbReference>
<proteinExistence type="predicted"/>
<dbReference type="AlphaFoldDB" id="A0A2C6LG52"/>
<dbReference type="GeneID" id="94424027"/>
<evidence type="ECO:0000313" key="2">
    <source>
        <dbReference type="Proteomes" id="UP000221165"/>
    </source>
</evidence>
<comment type="caution">
    <text evidence="1">The sequence shown here is derived from an EMBL/GenBank/DDBJ whole genome shotgun (WGS) entry which is preliminary data.</text>
</comment>
<organism evidence="1 2">
    <name type="scientific">Cystoisospora suis</name>
    <dbReference type="NCBI Taxonomy" id="483139"/>
    <lineage>
        <taxon>Eukaryota</taxon>
        <taxon>Sar</taxon>
        <taxon>Alveolata</taxon>
        <taxon>Apicomplexa</taxon>
        <taxon>Conoidasida</taxon>
        <taxon>Coccidia</taxon>
        <taxon>Eucoccidiorida</taxon>
        <taxon>Eimeriorina</taxon>
        <taxon>Sarcocystidae</taxon>
        <taxon>Cystoisospora</taxon>
    </lineage>
</organism>